<feature type="compositionally biased region" description="Basic residues" evidence="1">
    <location>
        <begin position="435"/>
        <end position="445"/>
    </location>
</feature>
<dbReference type="OrthoDB" id="3218262at2759"/>
<accession>A0A284R8J9</accession>
<reference evidence="3" key="1">
    <citation type="journal article" date="2017" name="Nat. Ecol. Evol.">
        <title>Genome expansion and lineage-specific genetic innovations in the forest pathogenic fungi Armillaria.</title>
        <authorList>
            <person name="Sipos G."/>
            <person name="Prasanna A.N."/>
            <person name="Walter M.C."/>
            <person name="O'Connor E."/>
            <person name="Balint B."/>
            <person name="Krizsan K."/>
            <person name="Kiss B."/>
            <person name="Hess J."/>
            <person name="Varga T."/>
            <person name="Slot J."/>
            <person name="Riley R."/>
            <person name="Boka B."/>
            <person name="Rigling D."/>
            <person name="Barry K."/>
            <person name="Lee J."/>
            <person name="Mihaltcheva S."/>
            <person name="LaButti K."/>
            <person name="Lipzen A."/>
            <person name="Waldron R."/>
            <person name="Moloney N.M."/>
            <person name="Sperisen C."/>
            <person name="Kredics L."/>
            <person name="Vagvoelgyi C."/>
            <person name="Patrignani A."/>
            <person name="Fitzpatrick D."/>
            <person name="Nagy I."/>
            <person name="Doyle S."/>
            <person name="Anderson J.B."/>
            <person name="Grigoriev I.V."/>
            <person name="Gueldener U."/>
            <person name="Muensterkoetter M."/>
            <person name="Nagy L.G."/>
        </authorList>
    </citation>
    <scope>NUCLEOTIDE SEQUENCE [LARGE SCALE GENOMIC DNA]</scope>
    <source>
        <strain evidence="3">C18/9</strain>
    </source>
</reference>
<organism evidence="2 3">
    <name type="scientific">Armillaria ostoyae</name>
    <name type="common">Armillaria root rot fungus</name>
    <dbReference type="NCBI Taxonomy" id="47428"/>
    <lineage>
        <taxon>Eukaryota</taxon>
        <taxon>Fungi</taxon>
        <taxon>Dikarya</taxon>
        <taxon>Basidiomycota</taxon>
        <taxon>Agaricomycotina</taxon>
        <taxon>Agaricomycetes</taxon>
        <taxon>Agaricomycetidae</taxon>
        <taxon>Agaricales</taxon>
        <taxon>Marasmiineae</taxon>
        <taxon>Physalacriaceae</taxon>
        <taxon>Armillaria</taxon>
    </lineage>
</organism>
<feature type="region of interest" description="Disordered" evidence="1">
    <location>
        <begin position="172"/>
        <end position="265"/>
    </location>
</feature>
<feature type="region of interest" description="Disordered" evidence="1">
    <location>
        <begin position="306"/>
        <end position="401"/>
    </location>
</feature>
<feature type="region of interest" description="Disordered" evidence="1">
    <location>
        <begin position="432"/>
        <end position="456"/>
    </location>
</feature>
<proteinExistence type="predicted"/>
<dbReference type="AlphaFoldDB" id="A0A284R8J9"/>
<name>A0A284R8J9_ARMOS</name>
<keyword evidence="3" id="KW-1185">Reference proteome</keyword>
<feature type="compositionally biased region" description="Pro residues" evidence="1">
    <location>
        <begin position="333"/>
        <end position="347"/>
    </location>
</feature>
<gene>
    <name evidence="2" type="ORF">ARMOST_08422</name>
</gene>
<dbReference type="OMA" id="MGYNSQF"/>
<evidence type="ECO:0000256" key="1">
    <source>
        <dbReference type="SAM" id="MobiDB-lite"/>
    </source>
</evidence>
<dbReference type="EMBL" id="FUEG01000005">
    <property type="protein sequence ID" value="SJL05050.1"/>
    <property type="molecule type" value="Genomic_DNA"/>
</dbReference>
<protein>
    <submittedName>
        <fullName evidence="2">Uncharacterized protein</fullName>
    </submittedName>
</protein>
<evidence type="ECO:0000313" key="3">
    <source>
        <dbReference type="Proteomes" id="UP000219338"/>
    </source>
</evidence>
<dbReference type="STRING" id="47428.A0A284R8J9"/>
<dbReference type="Proteomes" id="UP000219338">
    <property type="component" value="Unassembled WGS sequence"/>
</dbReference>
<evidence type="ECO:0000313" key="2">
    <source>
        <dbReference type="EMBL" id="SJL05050.1"/>
    </source>
</evidence>
<sequence>MTARPFKPSKTPYTPVFYSSPFSSSMSSSVASGHRSPSAYLDQLSQHHIALAGLEEIPASDCGSDLDDDAQQRVRVLHDRVIETLEYSNGDPADGKWSRLTELLRLGSTRAGKRWIGVRTDGEEATPGPGGFVLLDTEEEWFEWEKRRAAEKLLKSKVENWQKDVVIHADVPVDDTEPLPGRAKSRAKSKDKTEVDSPAAKSSSKGASRVGSSATKAPKSRDLKDPSPLGFTVSKRSKVTDAAKKRSSPAPKDKSDDIYAPGNGDISMVSAAKANINDVSETVSSDSFELSKAAAKSRYQAFFPPSFPTVLETSTPPDLGRKKPPLIVFVPSSSPPSSPNANPPPLSTTPEQSAIRRSESFQIPGLTLLKRQHSTTPDRPSKHVRTEAPPSGSSDAMEASPLADVVARRQQTAVPTTPQKKPLPTLTELLASAKKTPKGKGRVFSKPRSPVKAPVPTVPVESVSMELDIDMDVDVDFISPAKSLSSIADEDSDDGDGAGLPDFTYDAGAFKPPFASTQLQGSQLGYNSQVDVERNVNELDKFLARDVDMSGDEDDDIYKRRDGDVDYATWLKPEVLASASSEKST</sequence>
<feature type="compositionally biased region" description="Low complexity" evidence="1">
    <location>
        <begin position="197"/>
        <end position="214"/>
    </location>
</feature>